<dbReference type="PANTHER" id="PTHR35020">
    <property type="entry name" value="N-ACETYLGLUCOSAMINE-INDUCED PROTEIN 1"/>
    <property type="match status" value="1"/>
</dbReference>
<dbReference type="OrthoDB" id="10053431at2759"/>
<evidence type="ECO:0000313" key="1">
    <source>
        <dbReference type="EMBL" id="KIV82801.1"/>
    </source>
</evidence>
<accession>A0A0D1X549</accession>
<dbReference type="GO" id="GO:0005737">
    <property type="term" value="C:cytoplasm"/>
    <property type="evidence" value="ECO:0007669"/>
    <property type="project" value="TreeGrafter"/>
</dbReference>
<organism evidence="1 2">
    <name type="scientific">Exophiala sideris</name>
    <dbReference type="NCBI Taxonomy" id="1016849"/>
    <lineage>
        <taxon>Eukaryota</taxon>
        <taxon>Fungi</taxon>
        <taxon>Dikarya</taxon>
        <taxon>Ascomycota</taxon>
        <taxon>Pezizomycotina</taxon>
        <taxon>Eurotiomycetes</taxon>
        <taxon>Chaetothyriomycetidae</taxon>
        <taxon>Chaetothyriales</taxon>
        <taxon>Herpotrichiellaceae</taxon>
        <taxon>Exophiala</taxon>
    </lineage>
</organism>
<dbReference type="STRING" id="1016849.A0A0D1X549"/>
<proteinExistence type="predicted"/>
<dbReference type="Proteomes" id="UP000053599">
    <property type="component" value="Unassembled WGS sequence"/>
</dbReference>
<dbReference type="Pfam" id="PF12239">
    <property type="entry name" value="DUF3605"/>
    <property type="match status" value="1"/>
</dbReference>
<evidence type="ECO:0000313" key="2">
    <source>
        <dbReference type="Proteomes" id="UP000053599"/>
    </source>
</evidence>
<dbReference type="InterPro" id="IPR022036">
    <property type="entry name" value="DUF3605"/>
</dbReference>
<dbReference type="PANTHER" id="PTHR35020:SF4">
    <property type="entry name" value="N-ACETYLGLUCOSAMINE-INDUCED PROTEIN 1"/>
    <property type="match status" value="1"/>
</dbReference>
<dbReference type="AlphaFoldDB" id="A0A0D1X549"/>
<protein>
    <recommendedName>
        <fullName evidence="3">N-acetylglucosamine-induced protein 1</fullName>
    </recommendedName>
</protein>
<reference evidence="1 2" key="1">
    <citation type="submission" date="2015-01" db="EMBL/GenBank/DDBJ databases">
        <title>The Genome Sequence of Exophiala sideris CBS121828.</title>
        <authorList>
            <consortium name="The Broad Institute Genomics Platform"/>
            <person name="Cuomo C."/>
            <person name="de Hoog S."/>
            <person name="Gorbushina A."/>
            <person name="Stielow B."/>
            <person name="Teixiera M."/>
            <person name="Abouelleil A."/>
            <person name="Chapman S.B."/>
            <person name="Priest M."/>
            <person name="Young S.K."/>
            <person name="Wortman J."/>
            <person name="Nusbaum C."/>
            <person name="Birren B."/>
        </authorList>
    </citation>
    <scope>NUCLEOTIDE SEQUENCE [LARGE SCALE GENOMIC DNA]</scope>
    <source>
        <strain evidence="1 2">CBS 121828</strain>
    </source>
</reference>
<evidence type="ECO:0008006" key="3">
    <source>
        <dbReference type="Google" id="ProtNLM"/>
    </source>
</evidence>
<name>A0A0D1X549_9EURO</name>
<sequence length="244" mass="28447">MPNFIASSAGINVLEAEDISGRYWNANIPEERWTQECPEYLNGISEKNKAILSRKDDDFNRLTWTEVQHLVNTNHIERFQRTSSQLRAYLEYIHYLQKRYGSVLSYVQHERLNWEDITPSGNRLFTNPTDYKILYNDWPYYVDQDIKHLVIWTKFTIEEDEITGKLTPAAAAQVEEFISGTFCSGEGPRVERDQIAWFKNWKSLKSVHALEHFHVMLYKAPVKLLVSITGGDRPRAETWTAGVT</sequence>
<dbReference type="GO" id="GO:0006044">
    <property type="term" value="P:N-acetylglucosamine metabolic process"/>
    <property type="evidence" value="ECO:0007669"/>
    <property type="project" value="TreeGrafter"/>
</dbReference>
<dbReference type="HOGENOM" id="CLU_075862_1_0_1"/>
<gene>
    <name evidence="1" type="ORF">PV11_04880</name>
</gene>
<dbReference type="EMBL" id="KN846952">
    <property type="protein sequence ID" value="KIV82801.1"/>
    <property type="molecule type" value="Genomic_DNA"/>
</dbReference>